<dbReference type="RefSeq" id="WP_161810953.1">
    <property type="nucleotide sequence ID" value="NZ_BLJN01000001.1"/>
</dbReference>
<evidence type="ECO:0000313" key="1">
    <source>
        <dbReference type="EMBL" id="GFE79262.1"/>
    </source>
</evidence>
<sequence>MSASGEIAEARATALVLRATAKAVRADQGSLMYRLNRAADVLDGMVAVAVRCLERIEQLEQELRQHGAGAP</sequence>
<proteinExistence type="predicted"/>
<dbReference type="Proteomes" id="UP000445000">
    <property type="component" value="Unassembled WGS sequence"/>
</dbReference>
<name>A0A829Y9I8_9GAMM</name>
<reference evidence="2" key="1">
    <citation type="submission" date="2020-01" db="EMBL/GenBank/DDBJ databases">
        <title>'Steroidobacter agaridevorans' sp. nov., agar-degrading bacteria isolated from rhizosphere soils.</title>
        <authorList>
            <person name="Ikenaga M."/>
            <person name="Kataoka M."/>
            <person name="Murouchi A."/>
            <person name="Katsuragi S."/>
            <person name="Sakai M."/>
        </authorList>
    </citation>
    <scope>NUCLEOTIDE SEQUENCE [LARGE SCALE GENOMIC DNA]</scope>
    <source>
        <strain evidence="2">YU21-B</strain>
    </source>
</reference>
<dbReference type="EMBL" id="BLJN01000001">
    <property type="protein sequence ID" value="GFE79262.1"/>
    <property type="molecule type" value="Genomic_DNA"/>
</dbReference>
<evidence type="ECO:0000313" key="2">
    <source>
        <dbReference type="Proteomes" id="UP000445000"/>
    </source>
</evidence>
<comment type="caution">
    <text evidence="1">The sequence shown here is derived from an EMBL/GenBank/DDBJ whole genome shotgun (WGS) entry which is preliminary data.</text>
</comment>
<accession>A0A829Y9I8</accession>
<protein>
    <submittedName>
        <fullName evidence="1">Uncharacterized protein</fullName>
    </submittedName>
</protein>
<keyword evidence="2" id="KW-1185">Reference proteome</keyword>
<organism evidence="1 2">
    <name type="scientific">Steroidobacter agaridevorans</name>
    <dbReference type="NCBI Taxonomy" id="2695856"/>
    <lineage>
        <taxon>Bacteria</taxon>
        <taxon>Pseudomonadati</taxon>
        <taxon>Pseudomonadota</taxon>
        <taxon>Gammaproteobacteria</taxon>
        <taxon>Steroidobacterales</taxon>
        <taxon>Steroidobacteraceae</taxon>
        <taxon>Steroidobacter</taxon>
    </lineage>
</organism>
<dbReference type="AlphaFoldDB" id="A0A829Y9I8"/>
<gene>
    <name evidence="1" type="ORF">GCM10011487_12620</name>
</gene>